<dbReference type="CDD" id="cd00592">
    <property type="entry name" value="HTH_MerR-like"/>
    <property type="match status" value="1"/>
</dbReference>
<evidence type="ECO:0000259" key="6">
    <source>
        <dbReference type="PROSITE" id="PS50937"/>
    </source>
</evidence>
<evidence type="ECO:0000256" key="3">
    <source>
        <dbReference type="ARBA" id="ARBA00023163"/>
    </source>
</evidence>
<proteinExistence type="predicted"/>
<protein>
    <submittedName>
        <fullName evidence="7">DNA-binding transcriptional MerR regulator</fullName>
    </submittedName>
</protein>
<dbReference type="Gene3D" id="1.10.1660.10">
    <property type="match status" value="1"/>
</dbReference>
<evidence type="ECO:0000256" key="4">
    <source>
        <dbReference type="SAM" id="Coils"/>
    </source>
</evidence>
<dbReference type="RefSeq" id="WP_307411708.1">
    <property type="nucleotide sequence ID" value="NZ_JAUSUR010000009.1"/>
</dbReference>
<keyword evidence="8" id="KW-1185">Reference proteome</keyword>
<dbReference type="PROSITE" id="PS50937">
    <property type="entry name" value="HTH_MERR_2"/>
    <property type="match status" value="1"/>
</dbReference>
<reference evidence="7 8" key="1">
    <citation type="submission" date="2023-07" db="EMBL/GenBank/DDBJ databases">
        <title>Genomic Encyclopedia of Type Strains, Phase IV (KMG-IV): sequencing the most valuable type-strain genomes for metagenomic binning, comparative biology and taxonomic classification.</title>
        <authorList>
            <person name="Goeker M."/>
        </authorList>
    </citation>
    <scope>NUCLEOTIDE SEQUENCE [LARGE SCALE GENOMIC DNA]</scope>
    <source>
        <strain evidence="7 8">DSM 16784</strain>
    </source>
</reference>
<organism evidence="7 8">
    <name type="scientific">Breznakia pachnodae</name>
    <dbReference type="NCBI Taxonomy" id="265178"/>
    <lineage>
        <taxon>Bacteria</taxon>
        <taxon>Bacillati</taxon>
        <taxon>Bacillota</taxon>
        <taxon>Erysipelotrichia</taxon>
        <taxon>Erysipelotrichales</taxon>
        <taxon>Erysipelotrichaceae</taxon>
        <taxon>Breznakia</taxon>
    </lineage>
</organism>
<evidence type="ECO:0000256" key="5">
    <source>
        <dbReference type="SAM" id="Phobius"/>
    </source>
</evidence>
<dbReference type="PANTHER" id="PTHR30204:SF94">
    <property type="entry name" value="HEAVY METAL-DEPENDENT TRANSCRIPTIONAL REGULATOR HI_0293-RELATED"/>
    <property type="match status" value="1"/>
</dbReference>
<feature type="domain" description="HTH merR-type" evidence="6">
    <location>
        <begin position="1"/>
        <end position="68"/>
    </location>
</feature>
<dbReference type="SMART" id="SM00422">
    <property type="entry name" value="HTH_MERR"/>
    <property type="match status" value="1"/>
</dbReference>
<dbReference type="SUPFAM" id="SSF46955">
    <property type="entry name" value="Putative DNA-binding domain"/>
    <property type="match status" value="1"/>
</dbReference>
<dbReference type="EMBL" id="JAUSUR010000009">
    <property type="protein sequence ID" value="MDQ0363114.1"/>
    <property type="molecule type" value="Genomic_DNA"/>
</dbReference>
<name>A0ABU0E896_9FIRM</name>
<gene>
    <name evidence="7" type="ORF">J2S15_003875</name>
</gene>
<evidence type="ECO:0000313" key="7">
    <source>
        <dbReference type="EMBL" id="MDQ0363114.1"/>
    </source>
</evidence>
<keyword evidence="2 7" id="KW-0238">DNA-binding</keyword>
<feature type="transmembrane region" description="Helical" evidence="5">
    <location>
        <begin position="147"/>
        <end position="168"/>
    </location>
</feature>
<evidence type="ECO:0000256" key="2">
    <source>
        <dbReference type="ARBA" id="ARBA00023125"/>
    </source>
</evidence>
<keyword evidence="4" id="KW-0175">Coiled coil</keyword>
<dbReference type="Proteomes" id="UP001230220">
    <property type="component" value="Unassembled WGS sequence"/>
</dbReference>
<sequence>MKTNEVEKRLGISKQSILFYEKEGLVHPKRDESNYRDYDEQDVQILQMIKLLRGMDISIDDIRLVLSGDKSFSECLEMKEQNIEYLMSELEETKNVVSSLKEKNIPLIPALADFELQTKTINFGYNKTNKTPSLGRLLTSKLALSRLMGLIIYSLIFLFFIIVILLAFNYTINSIPVIIGIWIIIFIIVVLLFGNVQWVLLELTNDQYIEFLESSIRYYKRRNNLSHFRYILSSIFNNNRKYLKEVNYEDIKKVTIKEVDRYVRMPYTYIGYQIVTYDFTFDFKDESVILRNPITLEDDQYLVKEIIKAKIKTIEDKDHYLD</sequence>
<dbReference type="GO" id="GO:0003677">
    <property type="term" value="F:DNA binding"/>
    <property type="evidence" value="ECO:0007669"/>
    <property type="project" value="UniProtKB-KW"/>
</dbReference>
<feature type="coiled-coil region" evidence="4">
    <location>
        <begin position="76"/>
        <end position="103"/>
    </location>
</feature>
<keyword evidence="3" id="KW-0804">Transcription</keyword>
<dbReference type="InterPro" id="IPR047057">
    <property type="entry name" value="MerR_fam"/>
</dbReference>
<dbReference type="InterPro" id="IPR009061">
    <property type="entry name" value="DNA-bd_dom_put_sf"/>
</dbReference>
<keyword evidence="5" id="KW-0472">Membrane</keyword>
<comment type="caution">
    <text evidence="7">The sequence shown here is derived from an EMBL/GenBank/DDBJ whole genome shotgun (WGS) entry which is preliminary data.</text>
</comment>
<dbReference type="PANTHER" id="PTHR30204">
    <property type="entry name" value="REDOX-CYCLING DRUG-SENSING TRANSCRIPTIONAL ACTIVATOR SOXR"/>
    <property type="match status" value="1"/>
</dbReference>
<accession>A0ABU0E896</accession>
<evidence type="ECO:0000256" key="1">
    <source>
        <dbReference type="ARBA" id="ARBA00023015"/>
    </source>
</evidence>
<keyword evidence="5" id="KW-1133">Transmembrane helix</keyword>
<keyword evidence="1" id="KW-0805">Transcription regulation</keyword>
<keyword evidence="5" id="KW-0812">Transmembrane</keyword>
<evidence type="ECO:0000313" key="8">
    <source>
        <dbReference type="Proteomes" id="UP001230220"/>
    </source>
</evidence>
<feature type="transmembrane region" description="Helical" evidence="5">
    <location>
        <begin position="174"/>
        <end position="193"/>
    </location>
</feature>
<dbReference type="InterPro" id="IPR000551">
    <property type="entry name" value="MerR-type_HTH_dom"/>
</dbReference>
<dbReference type="Pfam" id="PF13411">
    <property type="entry name" value="MerR_1"/>
    <property type="match status" value="1"/>
</dbReference>